<proteinExistence type="predicted"/>
<accession>A0AAE1DL24</accession>
<evidence type="ECO:0000313" key="1">
    <source>
        <dbReference type="EMBL" id="KAK3774586.1"/>
    </source>
</evidence>
<evidence type="ECO:0000313" key="2">
    <source>
        <dbReference type="Proteomes" id="UP001283361"/>
    </source>
</evidence>
<keyword evidence="2" id="KW-1185">Reference proteome</keyword>
<dbReference type="AlphaFoldDB" id="A0AAE1DL24"/>
<organism evidence="1 2">
    <name type="scientific">Elysia crispata</name>
    <name type="common">lettuce slug</name>
    <dbReference type="NCBI Taxonomy" id="231223"/>
    <lineage>
        <taxon>Eukaryota</taxon>
        <taxon>Metazoa</taxon>
        <taxon>Spiralia</taxon>
        <taxon>Lophotrochozoa</taxon>
        <taxon>Mollusca</taxon>
        <taxon>Gastropoda</taxon>
        <taxon>Heterobranchia</taxon>
        <taxon>Euthyneura</taxon>
        <taxon>Panpulmonata</taxon>
        <taxon>Sacoglossa</taxon>
        <taxon>Placobranchoidea</taxon>
        <taxon>Plakobranchidae</taxon>
        <taxon>Elysia</taxon>
    </lineage>
</organism>
<comment type="caution">
    <text evidence="1">The sequence shown here is derived from an EMBL/GenBank/DDBJ whole genome shotgun (WGS) entry which is preliminary data.</text>
</comment>
<dbReference type="Proteomes" id="UP001283361">
    <property type="component" value="Unassembled WGS sequence"/>
</dbReference>
<reference evidence="1" key="1">
    <citation type="journal article" date="2023" name="G3 (Bethesda)">
        <title>A reference genome for the long-term kleptoplast-retaining sea slug Elysia crispata morphotype clarki.</title>
        <authorList>
            <person name="Eastman K.E."/>
            <person name="Pendleton A.L."/>
            <person name="Shaikh M.A."/>
            <person name="Suttiyut T."/>
            <person name="Ogas R."/>
            <person name="Tomko P."/>
            <person name="Gavelis G."/>
            <person name="Widhalm J.R."/>
            <person name="Wisecaver J.H."/>
        </authorList>
    </citation>
    <scope>NUCLEOTIDE SEQUENCE</scope>
    <source>
        <strain evidence="1">ECLA1</strain>
    </source>
</reference>
<gene>
    <name evidence="1" type="ORF">RRG08_035016</name>
</gene>
<sequence>MDPRQQLWVKKAINDILFEGRCGTLHKHSVQINCDTPTSHSSRCSTPYSPLTLYQAQTESATFLKNDQGGHFSQVPNKCIGNQISLAQFFSNFNPNI</sequence>
<name>A0AAE1DL24_9GAST</name>
<protein>
    <submittedName>
        <fullName evidence="1">Uncharacterized protein</fullName>
    </submittedName>
</protein>
<dbReference type="EMBL" id="JAWDGP010003399">
    <property type="protein sequence ID" value="KAK3774586.1"/>
    <property type="molecule type" value="Genomic_DNA"/>
</dbReference>